<keyword evidence="2 7" id="KW-0436">Ligase</keyword>
<evidence type="ECO:0000256" key="4">
    <source>
        <dbReference type="ARBA" id="ARBA00022840"/>
    </source>
</evidence>
<protein>
    <recommendedName>
        <fullName evidence="7">D-alanine--D-alanyl carrier protein ligase</fullName>
        <shortName evidence="7">DCL</shortName>
        <ecNumber evidence="7">6.2.1.54</ecNumber>
    </recommendedName>
    <alternativeName>
        <fullName evidence="7">D-alanine--poly(phosphoribitol) ligase subunit 1</fullName>
    </alternativeName>
    <alternativeName>
        <fullName evidence="7">D-alanine-activating enzyme</fullName>
        <shortName evidence="7">DAE</shortName>
    </alternativeName>
</protein>
<evidence type="ECO:0000256" key="5">
    <source>
        <dbReference type="ARBA" id="ARBA00054605"/>
    </source>
</evidence>
<feature type="binding site" evidence="7">
    <location>
        <position position="477"/>
    </location>
    <ligand>
        <name>ATP</name>
        <dbReference type="ChEBI" id="CHEBI:30616"/>
    </ligand>
</feature>
<dbReference type="NCBIfam" id="TIGR01734">
    <property type="entry name" value="D-ala-DACP-lig"/>
    <property type="match status" value="1"/>
</dbReference>
<dbReference type="UniPathway" id="UPA00556"/>
<dbReference type="GO" id="GO:0005524">
    <property type="term" value="F:ATP binding"/>
    <property type="evidence" value="ECO:0007669"/>
    <property type="project" value="UniProtKB-KW"/>
</dbReference>
<dbReference type="PANTHER" id="PTHR45398:SF1">
    <property type="entry name" value="ENZYME, PUTATIVE (JCVI)-RELATED"/>
    <property type="match status" value="1"/>
</dbReference>
<dbReference type="GO" id="GO:0070395">
    <property type="term" value="P:lipoteichoic acid biosynthetic process"/>
    <property type="evidence" value="ECO:0007669"/>
    <property type="project" value="UniProtKB-UniRule"/>
</dbReference>
<dbReference type="InterPro" id="IPR025110">
    <property type="entry name" value="AMP-bd_C"/>
</dbReference>
<dbReference type="Proteomes" id="UP000178622">
    <property type="component" value="Unassembled WGS sequence"/>
</dbReference>
<feature type="binding site" evidence="7">
    <location>
        <position position="295"/>
    </location>
    <ligand>
        <name>D-alanine</name>
        <dbReference type="ChEBI" id="CHEBI:57416"/>
    </ligand>
</feature>
<sequence length="489" mass="54552">MLTNIIKTIDGHNKDALAYDYLGELHTYAELKEKSDQLAAYLIEQNLPDKAAIMVYGGHEFEMIVAFLASVKSGHAYIPVDVNSSNDRIEGIVEVAKPAALIAVNELPIEIDVPVIKLDDNIFTGTVELDESLQVKGDETYYIIFTSGTTGKPKGVQISHDNLLSFTNWMLEDFDLKKEPITLAQPPYSFDLSVMEWAPTLALGGCLKALPKEVADDFAQLFDVLPKMNLEVWVSTPSFSEVAMLSPEFNQENYPELKHFLFCGEELTVGTAKKLKERFPQAQIFNTYGPTEATVAVTRVEITNDLIESSDRLPIGYVKPNTTIHIVDGEIVIAGPSVSKGYMNNPEKTAEAFYEVDGEPAYRTGDLGKFDENGLLHYGGRKDFQIKLHGYRIELEEVNHFLNLSKYVKSAVAVPKYGADHKVQAMVAYVVPKEHEFEKNIQLTNAIKAELNEIMMPYMVPSRFKYVDSLPISPNGKIDIKAVIAEVNK</sequence>
<comment type="similarity">
    <text evidence="6 7">Belongs to the ATP-dependent AMP-binding enzyme family. DltA subfamily.</text>
</comment>
<evidence type="ECO:0000259" key="9">
    <source>
        <dbReference type="Pfam" id="PF13193"/>
    </source>
</evidence>
<evidence type="ECO:0000313" key="11">
    <source>
        <dbReference type="Proteomes" id="UP000178622"/>
    </source>
</evidence>
<dbReference type="GO" id="GO:0047473">
    <property type="term" value="F:D-alanine [D-alanyl carrier protein] ligase activity"/>
    <property type="evidence" value="ECO:0007669"/>
    <property type="project" value="UniProtKB-UniRule"/>
</dbReference>
<comment type="pathway">
    <text evidence="7">Cell wall biogenesis; lipoteichoic acid biosynthesis.</text>
</comment>
<dbReference type="Gene3D" id="3.30.300.30">
    <property type="match status" value="1"/>
</dbReference>
<feature type="binding site" evidence="7">
    <location>
        <begin position="146"/>
        <end position="147"/>
    </location>
    <ligand>
        <name>ATP</name>
        <dbReference type="ChEBI" id="CHEBI:30616"/>
    </ligand>
</feature>
<dbReference type="InterPro" id="IPR020845">
    <property type="entry name" value="AMP-binding_CS"/>
</dbReference>
<name>A0A1E8GJT1_9LACT</name>
<dbReference type="FunFam" id="3.30.300.30:FF:000012">
    <property type="entry name" value="D-alanine--D-alanyl carrier protein ligase"/>
    <property type="match status" value="1"/>
</dbReference>
<dbReference type="Gene3D" id="3.40.50.12780">
    <property type="entry name" value="N-terminal domain of ligase-like"/>
    <property type="match status" value="1"/>
</dbReference>
<comment type="caution">
    <text evidence="10">The sequence shown here is derived from an EMBL/GenBank/DDBJ whole genome shotgun (WGS) entry which is preliminary data.</text>
</comment>
<dbReference type="EMBL" id="MKIR01000024">
    <property type="protein sequence ID" value="OFI48492.1"/>
    <property type="molecule type" value="Genomic_DNA"/>
</dbReference>
<evidence type="ECO:0000256" key="1">
    <source>
        <dbReference type="ARBA" id="ARBA00022490"/>
    </source>
</evidence>
<dbReference type="InterPro" id="IPR042099">
    <property type="entry name" value="ANL_N_sf"/>
</dbReference>
<feature type="binding site" evidence="7">
    <location>
        <begin position="286"/>
        <end position="291"/>
    </location>
    <ligand>
        <name>ATP</name>
        <dbReference type="ChEBI" id="CHEBI:30616"/>
    </ligand>
</feature>
<dbReference type="InterPro" id="IPR010072">
    <property type="entry name" value="DltA"/>
</dbReference>
<dbReference type="NCBIfam" id="TIGR01733">
    <property type="entry name" value="AA-adenyl-dom"/>
    <property type="match status" value="1"/>
</dbReference>
<keyword evidence="11" id="KW-1185">Reference proteome</keyword>
<dbReference type="Pfam" id="PF13193">
    <property type="entry name" value="AMP-binding_C"/>
    <property type="match status" value="1"/>
</dbReference>
<dbReference type="InterPro" id="IPR044507">
    <property type="entry name" value="DltA-like"/>
</dbReference>
<dbReference type="HAMAP" id="MF_00593">
    <property type="entry name" value="DltA"/>
    <property type="match status" value="1"/>
</dbReference>
<feature type="binding site" evidence="7">
    <location>
        <position position="366"/>
    </location>
    <ligand>
        <name>ATP</name>
        <dbReference type="ChEBI" id="CHEBI:30616"/>
    </ligand>
</feature>
<dbReference type="PROSITE" id="PS00455">
    <property type="entry name" value="AMP_BINDING"/>
    <property type="match status" value="1"/>
</dbReference>
<organism evidence="10 11">
    <name type="scientific">Floricoccus tropicus</name>
    <dbReference type="NCBI Taxonomy" id="1859473"/>
    <lineage>
        <taxon>Bacteria</taxon>
        <taxon>Bacillati</taxon>
        <taxon>Bacillota</taxon>
        <taxon>Bacilli</taxon>
        <taxon>Lactobacillales</taxon>
        <taxon>Streptococcaceae</taxon>
        <taxon>Floricoccus</taxon>
    </lineage>
</organism>
<dbReference type="RefSeq" id="WP_070792889.1">
    <property type="nucleotide sequence ID" value="NZ_MKIR01000024.1"/>
</dbReference>
<dbReference type="InterPro" id="IPR010071">
    <property type="entry name" value="AA_adenyl_dom"/>
</dbReference>
<keyword evidence="1 7" id="KW-0963">Cytoplasm</keyword>
<evidence type="ECO:0000256" key="2">
    <source>
        <dbReference type="ARBA" id="ARBA00022598"/>
    </source>
</evidence>
<gene>
    <name evidence="7" type="primary">dltA</name>
    <name evidence="10" type="ORF">BG261_06210</name>
</gene>
<dbReference type="STRING" id="1859473.BG261_06210"/>
<proteinExistence type="inferred from homology"/>
<evidence type="ECO:0000256" key="6">
    <source>
        <dbReference type="ARBA" id="ARBA00061336"/>
    </source>
</evidence>
<dbReference type="InterPro" id="IPR000873">
    <property type="entry name" value="AMP-dep_synth/lig_dom"/>
</dbReference>
<dbReference type="SUPFAM" id="SSF56801">
    <property type="entry name" value="Acetyl-CoA synthetase-like"/>
    <property type="match status" value="1"/>
</dbReference>
<comment type="subcellular location">
    <subcellularLocation>
        <location evidence="7">Cytoplasm</location>
    </subcellularLocation>
</comment>
<feature type="binding site" evidence="7">
    <location>
        <position position="191"/>
    </location>
    <ligand>
        <name>D-alanine</name>
        <dbReference type="ChEBI" id="CHEBI:57416"/>
    </ligand>
</feature>
<feature type="domain" description="AMP-binding enzyme C-terminal" evidence="9">
    <location>
        <begin position="398"/>
        <end position="477"/>
    </location>
</feature>
<dbReference type="InterPro" id="IPR045851">
    <property type="entry name" value="AMP-bd_C_sf"/>
</dbReference>
<evidence type="ECO:0000256" key="3">
    <source>
        <dbReference type="ARBA" id="ARBA00022741"/>
    </source>
</evidence>
<evidence type="ECO:0000256" key="7">
    <source>
        <dbReference type="HAMAP-Rule" id="MF_00593"/>
    </source>
</evidence>
<evidence type="ECO:0000313" key="10">
    <source>
        <dbReference type="EMBL" id="OFI48492.1"/>
    </source>
</evidence>
<comment type="catalytic activity">
    <reaction evidence="7">
        <text>holo-[D-alanyl-carrier protein] + D-alanine + ATP = D-alanyl-[D-alanyl-carrier protein] + AMP + diphosphate</text>
        <dbReference type="Rhea" id="RHEA:55132"/>
        <dbReference type="Rhea" id="RHEA-COMP:14102"/>
        <dbReference type="Rhea" id="RHEA-COMP:14103"/>
        <dbReference type="ChEBI" id="CHEBI:30616"/>
        <dbReference type="ChEBI" id="CHEBI:33019"/>
        <dbReference type="ChEBI" id="CHEBI:57416"/>
        <dbReference type="ChEBI" id="CHEBI:64479"/>
        <dbReference type="ChEBI" id="CHEBI:138620"/>
        <dbReference type="ChEBI" id="CHEBI:456215"/>
        <dbReference type="EC" id="6.2.1.54"/>
    </reaction>
</comment>
<accession>A0A1E8GJT1</accession>
<keyword evidence="3 7" id="KW-0547">Nucleotide-binding</keyword>
<dbReference type="GO" id="GO:0005737">
    <property type="term" value="C:cytoplasm"/>
    <property type="evidence" value="ECO:0007669"/>
    <property type="project" value="UniProtKB-SubCell"/>
</dbReference>
<feature type="binding site" evidence="7">
    <location>
        <begin position="378"/>
        <end position="381"/>
    </location>
    <ligand>
        <name>ATP</name>
        <dbReference type="ChEBI" id="CHEBI:30616"/>
    </ligand>
</feature>
<dbReference type="CDD" id="cd05945">
    <property type="entry name" value="DltA"/>
    <property type="match status" value="1"/>
</dbReference>
<dbReference type="PANTHER" id="PTHR45398">
    <property type="match status" value="1"/>
</dbReference>
<evidence type="ECO:0000259" key="8">
    <source>
        <dbReference type="Pfam" id="PF00501"/>
    </source>
</evidence>
<dbReference type="Pfam" id="PF00501">
    <property type="entry name" value="AMP-binding"/>
    <property type="match status" value="1"/>
</dbReference>
<dbReference type="EC" id="6.2.1.54" evidence="7"/>
<comment type="function">
    <text evidence="5 7">Catalyzes the first step in the D-alanylation of lipoteichoic acid (LTA), the activation of D-alanine and its transfer onto the D-alanyl carrier protein (Dcp) DltC. In an ATP-dependent two-step reaction, forms a high energy D-alanyl-AMP intermediate, followed by transfer of the D-alanyl residue as a thiol ester to the phosphopantheinyl prosthetic group of the Dcp. D-alanylation of LTA plays an important role in modulating the properties of the cell wall in Gram-positive bacteria, influencing the net charge of the cell wall.</text>
</comment>
<reference evidence="11" key="1">
    <citation type="submission" date="2016-09" db="EMBL/GenBank/DDBJ databases">
        <title>Draft genome sequence of a novel species of the family Streptococcaceae isolated from flowers.</title>
        <authorList>
            <person name="Chuah L.-O."/>
            <person name="Yap K.-P."/>
            <person name="Thong K.L."/>
            <person name="Liong M.T."/>
            <person name="Ahmad R."/>
            <person name="Rusul G."/>
        </authorList>
    </citation>
    <scope>NUCLEOTIDE SEQUENCE [LARGE SCALE GENOMIC DNA]</scope>
    <source>
        <strain evidence="11">DF1</strain>
    </source>
</reference>
<feature type="domain" description="AMP-dependent synthetase/ligase" evidence="8">
    <location>
        <begin position="13"/>
        <end position="342"/>
    </location>
</feature>
<feature type="binding site" evidence="7">
    <location>
        <position position="477"/>
    </location>
    <ligand>
        <name>D-alanine</name>
        <dbReference type="ChEBI" id="CHEBI:57416"/>
    </ligand>
</feature>
<dbReference type="AlphaFoldDB" id="A0A1E8GJT1"/>
<dbReference type="OrthoDB" id="9765680at2"/>
<dbReference type="NCBIfam" id="NF003417">
    <property type="entry name" value="PRK04813.1"/>
    <property type="match status" value="1"/>
</dbReference>
<keyword evidence="4 7" id="KW-0067">ATP-binding</keyword>